<accession>A0A1A0Q757</accession>
<dbReference type="RefSeq" id="WP_046753124.1">
    <property type="nucleotide sequence ID" value="NZ_JBCGVB010000014.1"/>
</dbReference>
<keyword evidence="1" id="KW-0812">Transmembrane</keyword>
<dbReference type="Pfam" id="PF10939">
    <property type="entry name" value="DUF2631"/>
    <property type="match status" value="1"/>
</dbReference>
<evidence type="ECO:0000313" key="2">
    <source>
        <dbReference type="EMBL" id="ORA68343.1"/>
    </source>
</evidence>
<dbReference type="OrthoDB" id="3401220at2"/>
<dbReference type="EMBL" id="MVHP01000003">
    <property type="protein sequence ID" value="ORA68343.1"/>
    <property type="molecule type" value="Genomic_DNA"/>
</dbReference>
<dbReference type="InterPro" id="IPR024341">
    <property type="entry name" value="DUF2631"/>
</dbReference>
<sequence length="87" mass="9849">MPSTELERHTGANSVDVEEVPSAEWGWSKENPKFIHIGGLLAAAFLLIMMHGNHVGRVEDVFLIGFAALIVIAVARDWWLRRRGWIR</sequence>
<reference evidence="2 3" key="1">
    <citation type="submission" date="2017-02" db="EMBL/GenBank/DDBJ databases">
        <title>The new phylogeny of genus Mycobacterium.</title>
        <authorList>
            <person name="Tortoli E."/>
            <person name="Trovato A."/>
            <person name="Cirillo D.M."/>
        </authorList>
    </citation>
    <scope>NUCLEOTIDE SEQUENCE [LARGE SCALE GENOMIC DNA]</scope>
    <source>
        <strain evidence="2 3">FI-09383</strain>
    </source>
</reference>
<keyword evidence="1" id="KW-1133">Transmembrane helix</keyword>
<dbReference type="STRING" id="81858.BST23_04490"/>
<dbReference type="AlphaFoldDB" id="A0A0M2ZH91"/>
<organism evidence="2 3">
    <name type="scientific">Mycolicibacterium elephantis</name>
    <dbReference type="NCBI Taxonomy" id="81858"/>
    <lineage>
        <taxon>Bacteria</taxon>
        <taxon>Bacillati</taxon>
        <taxon>Actinomycetota</taxon>
        <taxon>Actinomycetes</taxon>
        <taxon>Mycobacteriales</taxon>
        <taxon>Mycobacteriaceae</taxon>
        <taxon>Mycolicibacterium</taxon>
    </lineage>
</organism>
<gene>
    <name evidence="2" type="ORF">BST23_04490</name>
</gene>
<dbReference type="Proteomes" id="UP000192772">
    <property type="component" value="Unassembled WGS sequence"/>
</dbReference>
<feature type="transmembrane region" description="Helical" evidence="1">
    <location>
        <begin position="61"/>
        <end position="79"/>
    </location>
</feature>
<name>A0A0M2ZH91_9MYCO</name>
<evidence type="ECO:0000256" key="1">
    <source>
        <dbReference type="SAM" id="Phobius"/>
    </source>
</evidence>
<protein>
    <recommendedName>
        <fullName evidence="4">DUF2631 domain-containing protein</fullName>
    </recommendedName>
</protein>
<proteinExistence type="predicted"/>
<accession>A0A0M2ZH91</accession>
<comment type="caution">
    <text evidence="2">The sequence shown here is derived from an EMBL/GenBank/DDBJ whole genome shotgun (WGS) entry which is preliminary data.</text>
</comment>
<evidence type="ECO:0008006" key="4">
    <source>
        <dbReference type="Google" id="ProtNLM"/>
    </source>
</evidence>
<keyword evidence="1" id="KW-0472">Membrane</keyword>
<feature type="transmembrane region" description="Helical" evidence="1">
    <location>
        <begin position="34"/>
        <end position="55"/>
    </location>
</feature>
<evidence type="ECO:0000313" key="3">
    <source>
        <dbReference type="Proteomes" id="UP000192772"/>
    </source>
</evidence>